<feature type="domain" description="Sulfatase-modifying factor enzyme-like" evidence="1">
    <location>
        <begin position="3"/>
        <end position="134"/>
    </location>
</feature>
<dbReference type="InterPro" id="IPR026444">
    <property type="entry name" value="Secre_tail"/>
</dbReference>
<dbReference type="Proteomes" id="UP001593833">
    <property type="component" value="Unassembled WGS sequence"/>
</dbReference>
<protein>
    <submittedName>
        <fullName evidence="3">SUMF1/EgtB/PvdO family nonheme iron enzyme</fullName>
    </submittedName>
</protein>
<evidence type="ECO:0000259" key="1">
    <source>
        <dbReference type="Pfam" id="PF03781"/>
    </source>
</evidence>
<comment type="caution">
    <text evidence="3">The sequence shown here is derived from an EMBL/GenBank/DDBJ whole genome shotgun (WGS) entry which is preliminary data.</text>
</comment>
<dbReference type="PANTHER" id="PTHR23150">
    <property type="entry name" value="SULFATASE MODIFYING FACTOR 1, 2"/>
    <property type="match status" value="1"/>
</dbReference>
<accession>A0ABV6YKB6</accession>
<dbReference type="Pfam" id="PF13860">
    <property type="entry name" value="FlgD_ig"/>
    <property type="match status" value="1"/>
</dbReference>
<dbReference type="SUPFAM" id="SSF49384">
    <property type="entry name" value="Carbohydrate-binding domain"/>
    <property type="match status" value="1"/>
</dbReference>
<dbReference type="InterPro" id="IPR008965">
    <property type="entry name" value="CBM2/CBM3_carb-bd_dom_sf"/>
</dbReference>
<dbReference type="EMBL" id="JBHPKH010000038">
    <property type="protein sequence ID" value="MFC1572778.1"/>
    <property type="molecule type" value="Genomic_DNA"/>
</dbReference>
<dbReference type="InterPro" id="IPR025965">
    <property type="entry name" value="FlgD/Vpr_Ig-like"/>
</dbReference>
<dbReference type="InterPro" id="IPR051043">
    <property type="entry name" value="Sulfatase_Mod_Factor_Kinase"/>
</dbReference>
<dbReference type="Gene3D" id="2.60.40.680">
    <property type="match status" value="1"/>
</dbReference>
<evidence type="ECO:0000313" key="3">
    <source>
        <dbReference type="EMBL" id="MFC1572778.1"/>
    </source>
</evidence>
<feature type="domain" description="FlgD/Vpr Ig-like" evidence="2">
    <location>
        <begin position="407"/>
        <end position="459"/>
    </location>
</feature>
<dbReference type="SUPFAM" id="SSF56436">
    <property type="entry name" value="C-type lectin-like"/>
    <property type="match status" value="1"/>
</dbReference>
<dbReference type="CDD" id="cd08547">
    <property type="entry name" value="Type_II_cohesin"/>
    <property type="match status" value="1"/>
</dbReference>
<proteinExistence type="predicted"/>
<dbReference type="InterPro" id="IPR005532">
    <property type="entry name" value="SUMF_dom"/>
</dbReference>
<dbReference type="InterPro" id="IPR042095">
    <property type="entry name" value="SUMF_sf"/>
</dbReference>
<dbReference type="Pfam" id="PF03781">
    <property type="entry name" value="FGE-sulfatase"/>
    <property type="match status" value="1"/>
</dbReference>
<keyword evidence="4" id="KW-1185">Reference proteome</keyword>
<dbReference type="InterPro" id="IPR016187">
    <property type="entry name" value="CTDL_fold"/>
</dbReference>
<dbReference type="Gene3D" id="3.90.1580.10">
    <property type="entry name" value="paralog of FGE (formylglycine-generating enzyme)"/>
    <property type="match status" value="1"/>
</dbReference>
<reference evidence="3 4" key="1">
    <citation type="submission" date="2024-09" db="EMBL/GenBank/DDBJ databases">
        <authorList>
            <person name="D'Angelo T."/>
        </authorList>
    </citation>
    <scope>NUCLEOTIDE SEQUENCE [LARGE SCALE GENOMIC DNA]</scope>
    <source>
        <strain evidence="3">SAG AM-320-E07</strain>
    </source>
</reference>
<evidence type="ECO:0000313" key="4">
    <source>
        <dbReference type="Proteomes" id="UP001593833"/>
    </source>
</evidence>
<gene>
    <name evidence="3" type="ORF">ACFL6M_04185</name>
</gene>
<dbReference type="NCBIfam" id="TIGR04183">
    <property type="entry name" value="Por_Secre_tail"/>
    <property type="match status" value="1"/>
</dbReference>
<organism evidence="3 4">
    <name type="scientific">Eiseniibacteriota bacterium</name>
    <dbReference type="NCBI Taxonomy" id="2212470"/>
    <lineage>
        <taxon>Bacteria</taxon>
        <taxon>Candidatus Eiseniibacteriota</taxon>
    </lineage>
</organism>
<sequence length="470" mass="51295">MATDAEWEYAAQYNDERTYPWGNEEANCDRANYYPPAGMCVGSTSPVGSYPGAPLINEEVFYDMAGNLWEWCNDWHECDLGTTPQTNPTGPATGVRRVLRGGSYDHNADWLRCARRYRDVPETTYYTFGFRAAKSAELILASACCFSDRTCALLLSTECDSAGGIWHEGIETCDPNPCPGVCCLDEICGLVQQSVCDSVGGEWFSDLGSCDPNPCLPVFTYYFPEDLCARPGDTLTVAVNGRNDASLWGYGINFVFDPAVFECTGMTVDGTRGEDPWGDPPASTCATDYARIGVVYSISCPPEIEPGDGAFLKVFLYVKPDAPLGPTVLDLADAPPTYNRMSLCNAETAYPQLIDGVAMIDTSVCAVNVLEGDRVDTDTGLRILGLRPNPTTGGSEIVYQVAYRGPVSVEIYDLSGRVVWTQRSESLSAGVHRQTWDGRDMQGREVGAGTYFARVRSATKASRRQLLVVR</sequence>
<name>A0ABV6YKB6_UNCEI</name>
<dbReference type="PANTHER" id="PTHR23150:SF19">
    <property type="entry name" value="FORMYLGLYCINE-GENERATING ENZYME"/>
    <property type="match status" value="1"/>
</dbReference>
<dbReference type="Gene3D" id="2.60.40.4070">
    <property type="match status" value="1"/>
</dbReference>
<evidence type="ECO:0000259" key="2">
    <source>
        <dbReference type="Pfam" id="PF13860"/>
    </source>
</evidence>